<dbReference type="GO" id="GO:0005829">
    <property type="term" value="C:cytosol"/>
    <property type="evidence" value="ECO:0007669"/>
    <property type="project" value="TreeGrafter"/>
</dbReference>
<dbReference type="InterPro" id="IPR037925">
    <property type="entry name" value="FlgE/F/G-like"/>
</dbReference>
<dbReference type="NCBIfam" id="TIGR03506">
    <property type="entry name" value="FlgEFG_subfam"/>
    <property type="match status" value="1"/>
</dbReference>
<dbReference type="SUPFAM" id="SSF117143">
    <property type="entry name" value="Flagellar hook protein flgE"/>
    <property type="match status" value="1"/>
</dbReference>
<keyword evidence="10" id="KW-0282">Flagellum</keyword>
<dbReference type="Pfam" id="PF00460">
    <property type="entry name" value="Flg_bb_rod"/>
    <property type="match status" value="1"/>
</dbReference>
<evidence type="ECO:0000256" key="4">
    <source>
        <dbReference type="ARBA" id="ARBA00023143"/>
    </source>
</evidence>
<evidence type="ECO:0000313" key="11">
    <source>
        <dbReference type="Proteomes" id="UP000245916"/>
    </source>
</evidence>
<dbReference type="PANTHER" id="PTHR30435:SF1">
    <property type="entry name" value="FLAGELLAR HOOK PROTEIN FLGE"/>
    <property type="match status" value="1"/>
</dbReference>
<dbReference type="InterPro" id="IPR053967">
    <property type="entry name" value="LlgE_F_G-like_D1"/>
</dbReference>
<comment type="function">
    <text evidence="5">A flexible structure which links the flagellar filament to the drive apparatus in the basal body.</text>
</comment>
<comment type="subcellular location">
    <subcellularLocation>
        <location evidence="1 5">Bacterial flagellum basal body</location>
    </subcellularLocation>
</comment>
<feature type="domain" description="Flagellar hook protein FlgE/F/G-like D1" evidence="9">
    <location>
        <begin position="78"/>
        <end position="147"/>
    </location>
</feature>
<accession>A0A2U2J116</accession>
<dbReference type="PANTHER" id="PTHR30435">
    <property type="entry name" value="FLAGELLAR PROTEIN"/>
    <property type="match status" value="1"/>
</dbReference>
<dbReference type="InterPro" id="IPR011491">
    <property type="entry name" value="FlgE_D2"/>
</dbReference>
<evidence type="ECO:0000313" key="10">
    <source>
        <dbReference type="EMBL" id="PWG02029.1"/>
    </source>
</evidence>
<sequence length="418" mass="43441">MSFYTSLSGLKGAQTDLGTVANNIANVGSYGFKKSRTEFGDIISSSRTTPGNGTRLKAIEQQFSQGGFEATSRELDLAIAGSGFFITRDELTGGNTAFTRNGKFKTDASGYLVDSNGGFVQGLPVDPEGNVTATGLAAATNIQIPQTSGEPKATSRIDLTVSLPANADIPADRPVYSAANPYAFDRLDPNSYNHSTQTTVYDSAGNSVAATVYYIRTGNGTPSTWDARMFVGSEEVTPGPVALEFDAAGNRTSPAAPVVFDPVYPAGASAPLTIALDLGTTNQAAGPFTQRILEQDGFAAGTLNDVTISQDGLVTATFSNGETKAVGKLAMANFVNPEGLKQLGDARWSVTGDSGAAVVGTAGDDGIGRIQSGALERANVDITEELVALISAQRNFQANAKAIETGNQMTQAIMNLRS</sequence>
<reference evidence="10 11" key="1">
    <citation type="submission" date="2018-05" db="EMBL/GenBank/DDBJ databases">
        <title>Genome of Sphingosinicella humi QZX222.</title>
        <authorList>
            <person name="Qiao Z."/>
            <person name="Wang G."/>
        </authorList>
    </citation>
    <scope>NUCLEOTIDE SEQUENCE [LARGE SCALE GENOMIC DNA]</scope>
    <source>
        <strain evidence="10 11">QZX222</strain>
    </source>
</reference>
<evidence type="ECO:0000256" key="3">
    <source>
        <dbReference type="ARBA" id="ARBA00019015"/>
    </source>
</evidence>
<keyword evidence="10" id="KW-0969">Cilium</keyword>
<dbReference type="RefSeq" id="WP_109270169.1">
    <property type="nucleotide sequence ID" value="NZ_QFFF01000001.1"/>
</dbReference>
<feature type="domain" description="Flagellar hook protein FlgE D2" evidence="8">
    <location>
        <begin position="178"/>
        <end position="298"/>
    </location>
</feature>
<comment type="similarity">
    <text evidence="2 5">Belongs to the flagella basal body rod proteins family.</text>
</comment>
<dbReference type="Pfam" id="PF22692">
    <property type="entry name" value="LlgE_F_G_D1"/>
    <property type="match status" value="1"/>
</dbReference>
<evidence type="ECO:0000259" key="9">
    <source>
        <dbReference type="Pfam" id="PF22692"/>
    </source>
</evidence>
<dbReference type="Pfam" id="PF06429">
    <property type="entry name" value="Flg_bbr_C"/>
    <property type="match status" value="1"/>
</dbReference>
<dbReference type="AlphaFoldDB" id="A0A2U2J116"/>
<dbReference type="InterPro" id="IPR001444">
    <property type="entry name" value="Flag_bb_rod_N"/>
</dbReference>
<protein>
    <recommendedName>
        <fullName evidence="3 5">Flagellar hook protein FlgE</fullName>
    </recommendedName>
</protein>
<dbReference type="GO" id="GO:0071978">
    <property type="term" value="P:bacterial-type flagellum-dependent swarming motility"/>
    <property type="evidence" value="ECO:0007669"/>
    <property type="project" value="TreeGrafter"/>
</dbReference>
<keyword evidence="10" id="KW-0966">Cell projection</keyword>
<dbReference type="InterPro" id="IPR010930">
    <property type="entry name" value="Flg_bb/hook_C_dom"/>
</dbReference>
<keyword evidence="4 5" id="KW-0975">Bacterial flagellum</keyword>
<feature type="domain" description="Flagellar basal-body/hook protein C-terminal" evidence="7">
    <location>
        <begin position="371"/>
        <end position="416"/>
    </location>
</feature>
<name>A0A2U2J116_9SPHN</name>
<evidence type="ECO:0000256" key="1">
    <source>
        <dbReference type="ARBA" id="ARBA00004117"/>
    </source>
</evidence>
<evidence type="ECO:0000256" key="5">
    <source>
        <dbReference type="RuleBase" id="RU362116"/>
    </source>
</evidence>
<keyword evidence="11" id="KW-1185">Reference proteome</keyword>
<proteinExistence type="inferred from homology"/>
<evidence type="ECO:0000259" key="6">
    <source>
        <dbReference type="Pfam" id="PF00460"/>
    </source>
</evidence>
<dbReference type="InterPro" id="IPR020013">
    <property type="entry name" value="Flagellar_FlgE/F/G"/>
</dbReference>
<evidence type="ECO:0000259" key="7">
    <source>
        <dbReference type="Pfam" id="PF06429"/>
    </source>
</evidence>
<gene>
    <name evidence="10" type="ORF">DF286_03460</name>
</gene>
<dbReference type="Pfam" id="PF07559">
    <property type="entry name" value="FlgE_D2"/>
    <property type="match status" value="1"/>
</dbReference>
<organism evidence="10 11">
    <name type="scientific">Allosphingosinicella humi</name>
    <dbReference type="NCBI Taxonomy" id="2068657"/>
    <lineage>
        <taxon>Bacteria</taxon>
        <taxon>Pseudomonadati</taxon>
        <taxon>Pseudomonadota</taxon>
        <taxon>Alphaproteobacteria</taxon>
        <taxon>Sphingomonadales</taxon>
        <taxon>Sphingomonadaceae</taxon>
        <taxon>Allosphingosinicella</taxon>
    </lineage>
</organism>
<comment type="caution">
    <text evidence="10">The sequence shown here is derived from an EMBL/GenBank/DDBJ whole genome shotgun (WGS) entry which is preliminary data.</text>
</comment>
<dbReference type="GO" id="GO:0009424">
    <property type="term" value="C:bacterial-type flagellum hook"/>
    <property type="evidence" value="ECO:0007669"/>
    <property type="project" value="TreeGrafter"/>
</dbReference>
<dbReference type="OrthoDB" id="8372879at2"/>
<dbReference type="InterPro" id="IPR037058">
    <property type="entry name" value="Falgellar_hook_FlgE_sf"/>
</dbReference>
<dbReference type="Proteomes" id="UP000245916">
    <property type="component" value="Unassembled WGS sequence"/>
</dbReference>
<evidence type="ECO:0000259" key="8">
    <source>
        <dbReference type="Pfam" id="PF07559"/>
    </source>
</evidence>
<dbReference type="GO" id="GO:0009425">
    <property type="term" value="C:bacterial-type flagellum basal body"/>
    <property type="evidence" value="ECO:0007669"/>
    <property type="project" value="UniProtKB-SubCell"/>
</dbReference>
<evidence type="ECO:0000256" key="2">
    <source>
        <dbReference type="ARBA" id="ARBA00009677"/>
    </source>
</evidence>
<dbReference type="EMBL" id="QFFF01000001">
    <property type="protein sequence ID" value="PWG02029.1"/>
    <property type="molecule type" value="Genomic_DNA"/>
</dbReference>
<dbReference type="Gene3D" id="2.60.98.20">
    <property type="entry name" value="Flagellar hook protein FlgE"/>
    <property type="match status" value="1"/>
</dbReference>
<feature type="domain" description="Flagellar basal body rod protein N-terminal" evidence="6">
    <location>
        <begin position="3"/>
        <end position="33"/>
    </location>
</feature>